<feature type="chain" id="PRO_5019243284" evidence="1">
    <location>
        <begin position="22"/>
        <end position="186"/>
    </location>
</feature>
<sequence>MKKILTAVAITTAFASSIAVASTPVMFSSINNFNAPDDSNVGGVRLAALHGKVDTLKGVDFSIVGMSESDVTTGVNFGLFFGASKINQEMTGASLGLFNWNEGQTTGVNLGAVNVTNDVKGANVSFVNYSEGNTMVDVGAVNLSSESTVQVGIFNKTAKIEGVQVGLINCADNGFLPCFPIVNFGM</sequence>
<dbReference type="AlphaFoldDB" id="A0A432CV38"/>
<accession>A0A432CV38</accession>
<dbReference type="OrthoDB" id="92679at2"/>
<dbReference type="Proteomes" id="UP000268973">
    <property type="component" value="Unassembled WGS sequence"/>
</dbReference>
<organism evidence="2 3">
    <name type="scientific">Vibrio aquaticus</name>
    <dbReference type="NCBI Taxonomy" id="2496559"/>
    <lineage>
        <taxon>Bacteria</taxon>
        <taxon>Pseudomonadati</taxon>
        <taxon>Pseudomonadota</taxon>
        <taxon>Gammaproteobacteria</taxon>
        <taxon>Vibrionales</taxon>
        <taxon>Vibrionaceae</taxon>
        <taxon>Vibrio</taxon>
    </lineage>
</organism>
<protein>
    <submittedName>
        <fullName evidence="2">PhaC PHA synthase</fullName>
    </submittedName>
</protein>
<reference evidence="2 3" key="1">
    <citation type="submission" date="2018-12" db="EMBL/GenBank/DDBJ databases">
        <title>Vibrio sp. isolated from China Sea.</title>
        <authorList>
            <person name="Li Y."/>
        </authorList>
    </citation>
    <scope>NUCLEOTIDE SEQUENCE [LARGE SCALE GENOMIC DNA]</scope>
    <source>
        <strain evidence="2 3">BEI207</strain>
    </source>
</reference>
<evidence type="ECO:0000313" key="3">
    <source>
        <dbReference type="Proteomes" id="UP000268973"/>
    </source>
</evidence>
<dbReference type="RefSeq" id="WP_126574305.1">
    <property type="nucleotide sequence ID" value="NZ_RXZH01000004.1"/>
</dbReference>
<dbReference type="EMBL" id="RXZH01000004">
    <property type="protein sequence ID" value="RTZ15575.1"/>
    <property type="molecule type" value="Genomic_DNA"/>
</dbReference>
<feature type="signal peptide" evidence="1">
    <location>
        <begin position="1"/>
        <end position="21"/>
    </location>
</feature>
<keyword evidence="3" id="KW-1185">Reference proteome</keyword>
<name>A0A432CV38_9VIBR</name>
<gene>
    <name evidence="2" type="ORF">EJ063_10875</name>
</gene>
<dbReference type="NCBIfam" id="NF047437">
    <property type="entry name" value="VC2662_fam"/>
    <property type="match status" value="1"/>
</dbReference>
<proteinExistence type="predicted"/>
<keyword evidence="1" id="KW-0732">Signal</keyword>
<evidence type="ECO:0000313" key="2">
    <source>
        <dbReference type="EMBL" id="RTZ15575.1"/>
    </source>
</evidence>
<comment type="caution">
    <text evidence="2">The sequence shown here is derived from an EMBL/GenBank/DDBJ whole genome shotgun (WGS) entry which is preliminary data.</text>
</comment>
<dbReference type="InterPro" id="IPR058093">
    <property type="entry name" value="LA_2272-like"/>
</dbReference>
<evidence type="ECO:0000256" key="1">
    <source>
        <dbReference type="SAM" id="SignalP"/>
    </source>
</evidence>
<dbReference type="NCBIfam" id="NF047436">
    <property type="entry name" value="LA_2272_repeat"/>
    <property type="match status" value="1"/>
</dbReference>